<comment type="similarity">
    <text evidence="2">Belongs to the SusD family.</text>
</comment>
<evidence type="ECO:0000313" key="8">
    <source>
        <dbReference type="EMBL" id="ACU58851.1"/>
    </source>
</evidence>
<dbReference type="SUPFAM" id="SSF48452">
    <property type="entry name" value="TPR-like"/>
    <property type="match status" value="1"/>
</dbReference>
<dbReference type="RefSeq" id="WP_012789027.1">
    <property type="nucleotide sequence ID" value="NC_013132.1"/>
</dbReference>
<dbReference type="Pfam" id="PF14322">
    <property type="entry name" value="SusD-like_3"/>
    <property type="match status" value="1"/>
</dbReference>
<evidence type="ECO:0000256" key="4">
    <source>
        <dbReference type="ARBA" id="ARBA00023136"/>
    </source>
</evidence>
<evidence type="ECO:0000256" key="5">
    <source>
        <dbReference type="ARBA" id="ARBA00023237"/>
    </source>
</evidence>
<accession>A0A979GS11</accession>
<reference evidence="8 9" key="2">
    <citation type="journal article" date="2010" name="Stand. Genomic Sci.">
        <title>Complete genome sequence of Chitinophaga pinensis type strain (UQM 2034).</title>
        <authorList>
            <person name="Glavina Del Rio T."/>
            <person name="Abt B."/>
            <person name="Spring S."/>
            <person name="Lapidus A."/>
            <person name="Nolan M."/>
            <person name="Tice H."/>
            <person name="Copeland A."/>
            <person name="Cheng J.F."/>
            <person name="Chen F."/>
            <person name="Bruce D."/>
            <person name="Goodwin L."/>
            <person name="Pitluck S."/>
            <person name="Ivanova N."/>
            <person name="Mavromatis K."/>
            <person name="Mikhailova N."/>
            <person name="Pati A."/>
            <person name="Chen A."/>
            <person name="Palaniappan K."/>
            <person name="Land M."/>
            <person name="Hauser L."/>
            <person name="Chang Y.J."/>
            <person name="Jeffries C.D."/>
            <person name="Chain P."/>
            <person name="Saunders E."/>
            <person name="Detter J.C."/>
            <person name="Brettin T."/>
            <person name="Rohde M."/>
            <person name="Goker M."/>
            <person name="Bristow J."/>
            <person name="Eisen J.A."/>
            <person name="Markowitz V."/>
            <person name="Hugenholtz P."/>
            <person name="Kyrpides N.C."/>
            <person name="Klenk H.P."/>
            <person name="Lucas S."/>
        </authorList>
    </citation>
    <scope>NUCLEOTIDE SEQUENCE [LARGE SCALE GENOMIC DNA]</scope>
    <source>
        <strain evidence="9">ATCC 43595 / DSM 2588 / LMG 13176 / NBRC 15968 / NCIMB 11800 / UQM 2034</strain>
    </source>
</reference>
<reference evidence="9" key="1">
    <citation type="submission" date="2009-08" db="EMBL/GenBank/DDBJ databases">
        <title>The complete genome of Chitinophaga pinensis DSM 2588.</title>
        <authorList>
            <consortium name="US DOE Joint Genome Institute (JGI-PGF)"/>
            <person name="Lucas S."/>
            <person name="Copeland A."/>
            <person name="Lapidus A."/>
            <person name="Glavina del Rio T."/>
            <person name="Dalin E."/>
            <person name="Tice H."/>
            <person name="Bruce D."/>
            <person name="Goodwin L."/>
            <person name="Pitluck S."/>
            <person name="Kyrpides N."/>
            <person name="Mavromatis K."/>
            <person name="Ivanova N."/>
            <person name="Mikhailova N."/>
            <person name="Sims D."/>
            <person name="Meinche L."/>
            <person name="Brettin T."/>
            <person name="Detter J.C."/>
            <person name="Han C."/>
            <person name="Larimer F."/>
            <person name="Land M."/>
            <person name="Hauser L."/>
            <person name="Markowitz V."/>
            <person name="Cheng J.-F."/>
            <person name="Hugenholtz P."/>
            <person name="Woyke T."/>
            <person name="Wu D."/>
            <person name="Spring S."/>
            <person name="Klenk H.-P."/>
            <person name="Eisen J.A."/>
        </authorList>
    </citation>
    <scope>NUCLEOTIDE SEQUENCE [LARGE SCALE GENOMIC DNA]</scope>
    <source>
        <strain evidence="9">ATCC 43595 / DSM 2588 / LMG 13176 / NBRC 15968 / NCIMB 11800 / UQM 2034</strain>
    </source>
</reference>
<dbReference type="OrthoDB" id="653598at2"/>
<keyword evidence="4" id="KW-0472">Membrane</keyword>
<evidence type="ECO:0000259" key="7">
    <source>
        <dbReference type="Pfam" id="PF14322"/>
    </source>
</evidence>
<evidence type="ECO:0000256" key="2">
    <source>
        <dbReference type="ARBA" id="ARBA00006275"/>
    </source>
</evidence>
<dbReference type="InterPro" id="IPR012944">
    <property type="entry name" value="SusD_RagB_dom"/>
</dbReference>
<dbReference type="InterPro" id="IPR033985">
    <property type="entry name" value="SusD-like_N"/>
</dbReference>
<sequence>MKTFPIILLVCMGFASCRKFVDIKKSSAQSFVETANDCQLLMDNYELFNTNYPADGELSANDYYLDDAGYHLDRVTIEARTLYTWQPNAIRASADAWVKQYNKIYHANLVLETLATLSGTEIGHLKGSALFLRAYALWALAQLYIQPYSSATLQAPGLPIHLKSDINDVPGRGTVKETYDHIVNTLQEAADLLNTTSSIASRPNKAAAYAMLARVYLSMQDYPNARINADKALALRHELLDYNTADPNTLTPFVRFNKEVIFQSVKTREDALDPGYGEGNSAIIVPELINSYAANDLRKSIFFKENLSDVDYTTPLGTFRFTGNYDPAVSSAQFNGLSVDEMYLIRAEGYARANNAAAAMEDINTLLRSRWKAGTYTNQMAANGAQALQIVLKERRKELVMRGLRWTDLRRLQDETLTRMVDGTTFTLAPGDSRFTLLIPQEVITNSQLPQNPR</sequence>
<dbReference type="InterPro" id="IPR011990">
    <property type="entry name" value="TPR-like_helical_dom_sf"/>
</dbReference>
<evidence type="ECO:0000256" key="3">
    <source>
        <dbReference type="ARBA" id="ARBA00022729"/>
    </source>
</evidence>
<evidence type="ECO:0000259" key="6">
    <source>
        <dbReference type="Pfam" id="PF07980"/>
    </source>
</evidence>
<keyword evidence="3" id="KW-0732">Signal</keyword>
<dbReference type="EMBL" id="CP001699">
    <property type="protein sequence ID" value="ACU58851.1"/>
    <property type="molecule type" value="Genomic_DNA"/>
</dbReference>
<gene>
    <name evidence="8" type="ordered locus">Cpin_1353</name>
</gene>
<organism evidence="8 9">
    <name type="scientific">Chitinophaga pinensis (strain ATCC 43595 / DSM 2588 / LMG 13176 / NBRC 15968 / NCIMB 11800 / UQM 2034)</name>
    <dbReference type="NCBI Taxonomy" id="485918"/>
    <lineage>
        <taxon>Bacteria</taxon>
        <taxon>Pseudomonadati</taxon>
        <taxon>Bacteroidota</taxon>
        <taxon>Chitinophagia</taxon>
        <taxon>Chitinophagales</taxon>
        <taxon>Chitinophagaceae</taxon>
        <taxon>Chitinophaga</taxon>
    </lineage>
</organism>
<dbReference type="PROSITE" id="PS51257">
    <property type="entry name" value="PROKAR_LIPOPROTEIN"/>
    <property type="match status" value="1"/>
</dbReference>
<dbReference type="Gene3D" id="1.25.40.390">
    <property type="match status" value="1"/>
</dbReference>
<evidence type="ECO:0000313" key="9">
    <source>
        <dbReference type="Proteomes" id="UP000002215"/>
    </source>
</evidence>
<feature type="domain" description="RagB/SusD" evidence="6">
    <location>
        <begin position="341"/>
        <end position="416"/>
    </location>
</feature>
<keyword evidence="5" id="KW-0998">Cell outer membrane</keyword>
<dbReference type="Proteomes" id="UP000002215">
    <property type="component" value="Chromosome"/>
</dbReference>
<protein>
    <recommendedName>
        <fullName evidence="10">RagB/SusD family nutrient uptake outer membrane protein</fullName>
    </recommendedName>
</protein>
<evidence type="ECO:0008006" key="10">
    <source>
        <dbReference type="Google" id="ProtNLM"/>
    </source>
</evidence>
<comment type="subcellular location">
    <subcellularLocation>
        <location evidence="1">Cell outer membrane</location>
    </subcellularLocation>
</comment>
<dbReference type="Pfam" id="PF07980">
    <property type="entry name" value="SusD_RagB"/>
    <property type="match status" value="1"/>
</dbReference>
<name>A0A979GS11_CHIPD</name>
<feature type="domain" description="SusD-like N-terminal" evidence="7">
    <location>
        <begin position="20"/>
        <end position="217"/>
    </location>
</feature>
<dbReference type="KEGG" id="cpi:Cpin_1353"/>
<proteinExistence type="inferred from homology"/>
<evidence type="ECO:0000256" key="1">
    <source>
        <dbReference type="ARBA" id="ARBA00004442"/>
    </source>
</evidence>
<dbReference type="GO" id="GO:0009279">
    <property type="term" value="C:cell outer membrane"/>
    <property type="evidence" value="ECO:0007669"/>
    <property type="project" value="UniProtKB-SubCell"/>
</dbReference>
<dbReference type="AlphaFoldDB" id="A0A979GS11"/>